<accession>A0A0C9V2M0</accession>
<keyword evidence="2" id="KW-1185">Reference proteome</keyword>
<sequence>MSEFPARQEFTGDLNICHVISDASFLETASPSCHRLRLLSHASTPSMLLSQLKLTIERTFSAETYSEHPHIMHMPKDEWEKWFAEHSIVTSWRSKGVYRSQPKSGRKCKCNRDASTKVQCPTKITVSKLPGSELLEIKYFWEHCNHDPTTIRDMKESRNPDAVRTWLDERVAEGFNKKAIQAMLRLPSEELAELNVENESLPYSIKVTAQDIYNAVQRKAKGRTILAPELNESVDIWMAHLRVAGWSTLQETTPGEEGRGGYTIAFVSPWQKRACIIFSLF</sequence>
<evidence type="ECO:0000313" key="1">
    <source>
        <dbReference type="EMBL" id="KIJ31770.1"/>
    </source>
</evidence>
<proteinExistence type="predicted"/>
<gene>
    <name evidence="1" type="ORF">M422DRAFT_266521</name>
</gene>
<dbReference type="Proteomes" id="UP000054279">
    <property type="component" value="Unassembled WGS sequence"/>
</dbReference>
<dbReference type="HOGENOM" id="CLU_060595_0_0_1"/>
<reference evidence="1 2" key="1">
    <citation type="submission" date="2014-06" db="EMBL/GenBank/DDBJ databases">
        <title>Evolutionary Origins and Diversification of the Mycorrhizal Mutualists.</title>
        <authorList>
            <consortium name="DOE Joint Genome Institute"/>
            <consortium name="Mycorrhizal Genomics Consortium"/>
            <person name="Kohler A."/>
            <person name="Kuo A."/>
            <person name="Nagy L.G."/>
            <person name="Floudas D."/>
            <person name="Copeland A."/>
            <person name="Barry K.W."/>
            <person name="Cichocki N."/>
            <person name="Veneault-Fourrey C."/>
            <person name="LaButti K."/>
            <person name="Lindquist E.A."/>
            <person name="Lipzen A."/>
            <person name="Lundell T."/>
            <person name="Morin E."/>
            <person name="Murat C."/>
            <person name="Riley R."/>
            <person name="Ohm R."/>
            <person name="Sun H."/>
            <person name="Tunlid A."/>
            <person name="Henrissat B."/>
            <person name="Grigoriev I.V."/>
            <person name="Hibbett D.S."/>
            <person name="Martin F."/>
        </authorList>
    </citation>
    <scope>NUCLEOTIDE SEQUENCE [LARGE SCALE GENOMIC DNA]</scope>
    <source>
        <strain evidence="1 2">SS14</strain>
    </source>
</reference>
<name>A0A0C9V2M0_SPHS4</name>
<dbReference type="AlphaFoldDB" id="A0A0C9V2M0"/>
<organism evidence="1 2">
    <name type="scientific">Sphaerobolus stellatus (strain SS14)</name>
    <dbReference type="NCBI Taxonomy" id="990650"/>
    <lineage>
        <taxon>Eukaryota</taxon>
        <taxon>Fungi</taxon>
        <taxon>Dikarya</taxon>
        <taxon>Basidiomycota</taxon>
        <taxon>Agaricomycotina</taxon>
        <taxon>Agaricomycetes</taxon>
        <taxon>Phallomycetidae</taxon>
        <taxon>Geastrales</taxon>
        <taxon>Sphaerobolaceae</taxon>
        <taxon>Sphaerobolus</taxon>
    </lineage>
</organism>
<dbReference type="OrthoDB" id="2337740at2759"/>
<dbReference type="EMBL" id="KN837237">
    <property type="protein sequence ID" value="KIJ31770.1"/>
    <property type="molecule type" value="Genomic_DNA"/>
</dbReference>
<evidence type="ECO:0000313" key="2">
    <source>
        <dbReference type="Proteomes" id="UP000054279"/>
    </source>
</evidence>
<protein>
    <submittedName>
        <fullName evidence="1">Uncharacterized protein</fullName>
    </submittedName>
</protein>